<evidence type="ECO:0000256" key="1">
    <source>
        <dbReference type="ARBA" id="ARBA00001974"/>
    </source>
</evidence>
<dbReference type="InterPro" id="IPR009075">
    <property type="entry name" value="AcylCo_DH/oxidase_C"/>
</dbReference>
<keyword evidence="5 8" id="KW-0560">Oxidoreductase</keyword>
<dbReference type="RefSeq" id="WP_381423285.1">
    <property type="nucleotide sequence ID" value="NZ_JBHSDH010000013.1"/>
</dbReference>
<dbReference type="CDD" id="cd00567">
    <property type="entry name" value="ACAD"/>
    <property type="match status" value="1"/>
</dbReference>
<feature type="domain" description="Acyl-CoA dehydrogenase/oxidase C-terminal" evidence="6">
    <location>
        <begin position="239"/>
        <end position="349"/>
    </location>
</feature>
<dbReference type="SUPFAM" id="SSF56645">
    <property type="entry name" value="Acyl-CoA dehydrogenase NM domain-like"/>
    <property type="match status" value="1"/>
</dbReference>
<gene>
    <name evidence="8" type="ORF">ACFOWX_08880</name>
</gene>
<evidence type="ECO:0000259" key="6">
    <source>
        <dbReference type="Pfam" id="PF00441"/>
    </source>
</evidence>
<accession>A0ABV8RJ52</accession>
<dbReference type="InterPro" id="IPR037069">
    <property type="entry name" value="AcylCoA_DH/ox_N_sf"/>
</dbReference>
<dbReference type="InterPro" id="IPR009100">
    <property type="entry name" value="AcylCoA_DH/oxidase_NM_dom_sf"/>
</dbReference>
<evidence type="ECO:0000256" key="5">
    <source>
        <dbReference type="ARBA" id="ARBA00023002"/>
    </source>
</evidence>
<keyword evidence="9" id="KW-1185">Reference proteome</keyword>
<dbReference type="InterPro" id="IPR013786">
    <property type="entry name" value="AcylCoA_DH/ox_N"/>
</dbReference>
<dbReference type="PANTHER" id="PTHR43884">
    <property type="entry name" value="ACYL-COA DEHYDROGENASE"/>
    <property type="match status" value="1"/>
</dbReference>
<dbReference type="SUPFAM" id="SSF47203">
    <property type="entry name" value="Acyl-CoA dehydrogenase C-terminal domain-like"/>
    <property type="match status" value="1"/>
</dbReference>
<keyword evidence="4" id="KW-0274">FAD</keyword>
<dbReference type="Pfam" id="PF00441">
    <property type="entry name" value="Acyl-CoA_dh_1"/>
    <property type="match status" value="1"/>
</dbReference>
<dbReference type="InterPro" id="IPR046373">
    <property type="entry name" value="Acyl-CoA_Oxase/DH_mid-dom_sf"/>
</dbReference>
<evidence type="ECO:0000313" key="9">
    <source>
        <dbReference type="Proteomes" id="UP001595887"/>
    </source>
</evidence>
<evidence type="ECO:0000256" key="3">
    <source>
        <dbReference type="ARBA" id="ARBA00022630"/>
    </source>
</evidence>
<proteinExistence type="inferred from homology"/>
<comment type="caution">
    <text evidence="8">The sequence shown here is derived from an EMBL/GenBank/DDBJ whole genome shotgun (WGS) entry which is preliminary data.</text>
</comment>
<reference evidence="9" key="1">
    <citation type="journal article" date="2019" name="Int. J. Syst. Evol. Microbiol.">
        <title>The Global Catalogue of Microorganisms (GCM) 10K type strain sequencing project: providing services to taxonomists for standard genome sequencing and annotation.</title>
        <authorList>
            <consortium name="The Broad Institute Genomics Platform"/>
            <consortium name="The Broad Institute Genome Sequencing Center for Infectious Disease"/>
            <person name="Wu L."/>
            <person name="Ma J."/>
        </authorList>
    </citation>
    <scope>NUCLEOTIDE SEQUENCE [LARGE SCALE GENOMIC DNA]</scope>
    <source>
        <strain evidence="9">CECT 8531</strain>
    </source>
</reference>
<dbReference type="GO" id="GO:0016491">
    <property type="term" value="F:oxidoreductase activity"/>
    <property type="evidence" value="ECO:0007669"/>
    <property type="project" value="UniProtKB-KW"/>
</dbReference>
<dbReference type="EMBL" id="JBHSDH010000013">
    <property type="protein sequence ID" value="MFC4292525.1"/>
    <property type="molecule type" value="Genomic_DNA"/>
</dbReference>
<dbReference type="Gene3D" id="1.10.540.10">
    <property type="entry name" value="Acyl-CoA dehydrogenase/oxidase, N-terminal domain"/>
    <property type="match status" value="1"/>
</dbReference>
<feature type="domain" description="Acyl-CoA dehydrogenase/oxidase N-terminal" evidence="7">
    <location>
        <begin position="9"/>
        <end position="119"/>
    </location>
</feature>
<organism evidence="8 9">
    <name type="scientific">Sphingorhabdus arenilitoris</name>
    <dbReference type="NCBI Taxonomy" id="1490041"/>
    <lineage>
        <taxon>Bacteria</taxon>
        <taxon>Pseudomonadati</taxon>
        <taxon>Pseudomonadota</taxon>
        <taxon>Alphaproteobacteria</taxon>
        <taxon>Sphingomonadales</taxon>
        <taxon>Sphingomonadaceae</taxon>
        <taxon>Sphingorhabdus</taxon>
    </lineage>
</organism>
<dbReference type="PANTHER" id="PTHR43884:SF20">
    <property type="entry name" value="ACYL-COA DEHYDROGENASE FADE28"/>
    <property type="match status" value="1"/>
</dbReference>
<dbReference type="Gene3D" id="1.20.140.10">
    <property type="entry name" value="Butyryl-CoA Dehydrogenase, subunit A, domain 3"/>
    <property type="match status" value="1"/>
</dbReference>
<dbReference type="Pfam" id="PF02771">
    <property type="entry name" value="Acyl-CoA_dh_N"/>
    <property type="match status" value="1"/>
</dbReference>
<dbReference type="InterPro" id="IPR036250">
    <property type="entry name" value="AcylCo_DH-like_C"/>
</dbReference>
<evidence type="ECO:0000259" key="7">
    <source>
        <dbReference type="Pfam" id="PF02771"/>
    </source>
</evidence>
<dbReference type="Gene3D" id="2.40.110.10">
    <property type="entry name" value="Butyryl-CoA Dehydrogenase, subunit A, domain 2"/>
    <property type="match status" value="1"/>
</dbReference>
<dbReference type="EC" id="1.-.-.-" evidence="8"/>
<dbReference type="Proteomes" id="UP001595887">
    <property type="component" value="Unassembled WGS sequence"/>
</dbReference>
<name>A0ABV8RJ52_9SPHN</name>
<evidence type="ECO:0000256" key="4">
    <source>
        <dbReference type="ARBA" id="ARBA00022827"/>
    </source>
</evidence>
<comment type="similarity">
    <text evidence="2">Belongs to the acyl-CoA dehydrogenase family.</text>
</comment>
<keyword evidence="3" id="KW-0285">Flavoprotein</keyword>
<evidence type="ECO:0000313" key="8">
    <source>
        <dbReference type="EMBL" id="MFC4292525.1"/>
    </source>
</evidence>
<comment type="cofactor">
    <cofactor evidence="1">
        <name>FAD</name>
        <dbReference type="ChEBI" id="CHEBI:57692"/>
    </cofactor>
</comment>
<protein>
    <submittedName>
        <fullName evidence="8">Acyl-CoA dehydrogenase family protein</fullName>
        <ecNumber evidence="8">1.-.-.-</ecNumber>
    </submittedName>
</protein>
<sequence length="373" mass="39886">MEFANLGYSEEQIELLDVAVNFCREKSPIDKVRALMDSETGYDAAVWAEIAALGWTAIAIPEELGGVGLSMAEVVPVAEQMGRRLMASPFAASTIAAQALIAGGRDEQKAHWLPKIAEGMAASMALYEPHGDWDLSHVTASAASDGDQLRLSGTKQFVQWAQAAQLIIASVSLNGKPALVLLAQDDIPAGALRSESIVDETRRSCALTLDGIVVPVSQLLDSDKAAMTLAHIDMTAALLQSAEMCGGAQSVIDYTVDYMKTRTQFGKVIGSYQALKHPIVNAYVEYEKARSHLYSAAHSFADQGEGEIAVRMAKAAADKTYSHAADRAVQFHGGFGFTHDCDAGLHRRASIFAASQHGDAAWHRAKLADLLLG</sequence>
<evidence type="ECO:0000256" key="2">
    <source>
        <dbReference type="ARBA" id="ARBA00009347"/>
    </source>
</evidence>